<comment type="caution">
    <text evidence="2">The sequence shown here is derived from an EMBL/GenBank/DDBJ whole genome shotgun (WGS) entry which is preliminary data.</text>
</comment>
<name>A0A397I9I2_9GLOM</name>
<evidence type="ECO:0000313" key="2">
    <source>
        <dbReference type="EMBL" id="RHZ70426.1"/>
    </source>
</evidence>
<evidence type="ECO:0000256" key="1">
    <source>
        <dbReference type="SAM" id="Coils"/>
    </source>
</evidence>
<protein>
    <recommendedName>
        <fullName evidence="4">TLDc domain-containing protein</fullName>
    </recommendedName>
</protein>
<keyword evidence="1" id="KW-0175">Coiled coil</keyword>
<dbReference type="Proteomes" id="UP000266861">
    <property type="component" value="Unassembled WGS sequence"/>
</dbReference>
<dbReference type="EMBL" id="PQFF01000248">
    <property type="protein sequence ID" value="RHZ70426.1"/>
    <property type="molecule type" value="Genomic_DNA"/>
</dbReference>
<sequence>MILRTVVIIKVKGKDEILGIYNPLSLNNTKTYDGWGNTYNSFIFSFKNGNMQSKNSRSCNSELGPYFGNLVFIRFNFTLDNDYSTLPEEENDDEAEEEKVEEAKKAMNQLKVEIYEDILRKFHHVGFGLR</sequence>
<evidence type="ECO:0008006" key="4">
    <source>
        <dbReference type="Google" id="ProtNLM"/>
    </source>
</evidence>
<gene>
    <name evidence="2" type="ORF">Glove_271g16</name>
</gene>
<accession>A0A397I9I2</accession>
<reference evidence="2 3" key="1">
    <citation type="submission" date="2018-08" db="EMBL/GenBank/DDBJ databases">
        <title>Genome and evolution of the arbuscular mycorrhizal fungus Diversispora epigaea (formerly Glomus versiforme) and its bacterial endosymbionts.</title>
        <authorList>
            <person name="Sun X."/>
            <person name="Fei Z."/>
            <person name="Harrison M."/>
        </authorList>
    </citation>
    <scope>NUCLEOTIDE SEQUENCE [LARGE SCALE GENOMIC DNA]</scope>
    <source>
        <strain evidence="2 3">IT104</strain>
    </source>
</reference>
<organism evidence="2 3">
    <name type="scientific">Diversispora epigaea</name>
    <dbReference type="NCBI Taxonomy" id="1348612"/>
    <lineage>
        <taxon>Eukaryota</taxon>
        <taxon>Fungi</taxon>
        <taxon>Fungi incertae sedis</taxon>
        <taxon>Mucoromycota</taxon>
        <taxon>Glomeromycotina</taxon>
        <taxon>Glomeromycetes</taxon>
        <taxon>Diversisporales</taxon>
        <taxon>Diversisporaceae</taxon>
        <taxon>Diversispora</taxon>
    </lineage>
</organism>
<proteinExistence type="predicted"/>
<evidence type="ECO:0000313" key="3">
    <source>
        <dbReference type="Proteomes" id="UP000266861"/>
    </source>
</evidence>
<feature type="coiled-coil region" evidence="1">
    <location>
        <begin position="86"/>
        <end position="113"/>
    </location>
</feature>
<keyword evidence="3" id="KW-1185">Reference proteome</keyword>
<dbReference type="AlphaFoldDB" id="A0A397I9I2"/>